<evidence type="ECO:0000256" key="17">
    <source>
        <dbReference type="ARBA" id="ARBA00043762"/>
    </source>
</evidence>
<feature type="domain" description="Phosphatase tensin-type" evidence="23">
    <location>
        <begin position="39"/>
        <end position="210"/>
    </location>
</feature>
<evidence type="ECO:0000256" key="14">
    <source>
        <dbReference type="ARBA" id="ARBA00034338"/>
    </source>
</evidence>
<evidence type="ECO:0000256" key="21">
    <source>
        <dbReference type="ARBA" id="ARBA00051341"/>
    </source>
</evidence>
<dbReference type="InterPro" id="IPR016130">
    <property type="entry name" value="Tyr_Pase_AS"/>
</dbReference>
<reference evidence="25" key="1">
    <citation type="submission" date="2021-08" db="EMBL/GenBank/DDBJ databases">
        <title>WGS assembly of Ceratopteris richardii.</title>
        <authorList>
            <person name="Marchant D.B."/>
            <person name="Chen G."/>
            <person name="Jenkins J."/>
            <person name="Shu S."/>
            <person name="Leebens-Mack J."/>
            <person name="Grimwood J."/>
            <person name="Schmutz J."/>
            <person name="Soltis P."/>
            <person name="Soltis D."/>
            <person name="Chen Z.-H."/>
        </authorList>
    </citation>
    <scope>NUCLEOTIDE SEQUENCE</scope>
    <source>
        <strain evidence="25">Whitten #5841</strain>
        <tissue evidence="25">Leaf</tissue>
    </source>
</reference>
<proteinExistence type="inferred from homology"/>
<dbReference type="SUPFAM" id="SSF52799">
    <property type="entry name" value="(Phosphotyrosine protein) phosphatases II"/>
    <property type="match status" value="1"/>
</dbReference>
<evidence type="ECO:0000256" key="6">
    <source>
        <dbReference type="ARBA" id="ARBA00013081"/>
    </source>
</evidence>
<keyword evidence="11" id="KW-0966">Cell projection</keyword>
<dbReference type="PROSITE" id="PS50056">
    <property type="entry name" value="TYR_PHOSPHATASE_2"/>
    <property type="match status" value="1"/>
</dbReference>
<organism evidence="25 26">
    <name type="scientific">Ceratopteris richardii</name>
    <name type="common">Triangle waterfern</name>
    <dbReference type="NCBI Taxonomy" id="49495"/>
    <lineage>
        <taxon>Eukaryota</taxon>
        <taxon>Viridiplantae</taxon>
        <taxon>Streptophyta</taxon>
        <taxon>Embryophyta</taxon>
        <taxon>Tracheophyta</taxon>
        <taxon>Polypodiopsida</taxon>
        <taxon>Polypodiidae</taxon>
        <taxon>Polypodiales</taxon>
        <taxon>Pteridineae</taxon>
        <taxon>Pteridaceae</taxon>
        <taxon>Parkerioideae</taxon>
        <taxon>Ceratopteris</taxon>
    </lineage>
</organism>
<dbReference type="InterPro" id="IPR051281">
    <property type="entry name" value="Dual-spec_lipid-protein_phosph"/>
</dbReference>
<comment type="catalytic activity">
    <reaction evidence="15">
        <text>1D-myo-inositol 1,3,4,5-tetrakisphosphate + H2O = 1D-myo-inositol 1,4,5-trisphosphate + phosphate</text>
        <dbReference type="Rhea" id="RHEA:77155"/>
        <dbReference type="ChEBI" id="CHEBI:15377"/>
        <dbReference type="ChEBI" id="CHEBI:43474"/>
        <dbReference type="ChEBI" id="CHEBI:57895"/>
        <dbReference type="ChEBI" id="CHEBI:203600"/>
    </reaction>
    <physiologicalReaction direction="left-to-right" evidence="15">
        <dbReference type="Rhea" id="RHEA:77156"/>
    </physiologicalReaction>
</comment>
<evidence type="ECO:0000256" key="8">
    <source>
        <dbReference type="ARBA" id="ARBA00022801"/>
    </source>
</evidence>
<dbReference type="Gene3D" id="3.90.190.10">
    <property type="entry name" value="Protein tyrosine phosphatase superfamily"/>
    <property type="match status" value="1"/>
</dbReference>
<sequence length="380" mass="43157">MDEQAMAAPPVGVASPWLNVAPVIRMKTFARKIVSKKKRRFKQHGFNLDLSYITPRIIAMAFPCEGAESIYRNDISEVSAFLNMFHENHFKVFNLCAERTYDPAKLGGNVEWMPFTDHSPAPTEEIFCFCEHAYDWLIADPNNVIVVHCKAGKGRTGLMVCAYLLYSRECSDPVTAIQYYGEKRTKNGKGLTISSQRRYLFYFYDLWKHGPRNLVPLVISRISLYSNVSMKHDIAIQISCNGGNGSFQLNQILDSQHGGCVANLVKEGKNTTFLFSEVRIMGDVRIAVYDARYSGKPIFYFWFNTAFVDGNLFTLASKSELDKPSKVVEEDTKVIVVFSSRLLQKFGRAEVMLGGEGRAMEHITKKLSNINRFLSPVRRY</sequence>
<comment type="catalytic activity">
    <reaction evidence="21">
        <text>O-phospho-L-tyrosyl-[protein] + H2O = L-tyrosyl-[protein] + phosphate</text>
        <dbReference type="Rhea" id="RHEA:10684"/>
        <dbReference type="Rhea" id="RHEA-COMP:10136"/>
        <dbReference type="Rhea" id="RHEA-COMP:20101"/>
        <dbReference type="ChEBI" id="CHEBI:15377"/>
        <dbReference type="ChEBI" id="CHEBI:43474"/>
        <dbReference type="ChEBI" id="CHEBI:46858"/>
        <dbReference type="ChEBI" id="CHEBI:61978"/>
        <dbReference type="EC" id="3.1.3.48"/>
    </reaction>
    <physiologicalReaction direction="left-to-right" evidence="21">
        <dbReference type="Rhea" id="RHEA:10685"/>
    </physiologicalReaction>
</comment>
<dbReference type="InterPro" id="IPR014020">
    <property type="entry name" value="Tensin_C2-dom"/>
</dbReference>
<dbReference type="PROSITE" id="PS51182">
    <property type="entry name" value="C2_TENSIN"/>
    <property type="match status" value="1"/>
</dbReference>
<evidence type="ECO:0000256" key="11">
    <source>
        <dbReference type="ARBA" id="ARBA00023273"/>
    </source>
</evidence>
<feature type="domain" description="C2 tensin-type" evidence="24">
    <location>
        <begin position="214"/>
        <end position="347"/>
    </location>
</feature>
<evidence type="ECO:0000259" key="24">
    <source>
        <dbReference type="PROSITE" id="PS51182"/>
    </source>
</evidence>
<dbReference type="Proteomes" id="UP000825935">
    <property type="component" value="Chromosome 16"/>
</dbReference>
<comment type="catalytic activity">
    <reaction evidence="13">
        <text>1,2-dioctanoyl-sn-glycero-3-phospho-(1D-myo-inositol-3,4,5-trisphosphate) + H2O = 1,2-dioctanoyl-sn-glycero-3-phospho-(1D-myo-inositol-4,5-bisphosphate) + phosphate</text>
        <dbReference type="Rhea" id="RHEA:43552"/>
        <dbReference type="ChEBI" id="CHEBI:15377"/>
        <dbReference type="ChEBI" id="CHEBI:43474"/>
        <dbReference type="ChEBI" id="CHEBI:83416"/>
        <dbReference type="ChEBI" id="CHEBI:83419"/>
    </reaction>
    <physiologicalReaction direction="left-to-right" evidence="13">
        <dbReference type="Rhea" id="RHEA:43553"/>
    </physiologicalReaction>
</comment>
<accession>A0A8T2T0S4</accession>
<keyword evidence="9" id="KW-0904">Protein phosphatase</keyword>
<dbReference type="InterPro" id="IPR035892">
    <property type="entry name" value="C2_domain_sf"/>
</dbReference>
<dbReference type="Gene3D" id="2.60.40.1110">
    <property type="match status" value="1"/>
</dbReference>
<comment type="similarity">
    <text evidence="3">Belongs to the PTEN phosphatase protein family.</text>
</comment>
<dbReference type="PROSITE" id="PS51181">
    <property type="entry name" value="PPASE_TENSIN"/>
    <property type="match status" value="1"/>
</dbReference>
<evidence type="ECO:0000256" key="2">
    <source>
        <dbReference type="ARBA" id="ARBA00004496"/>
    </source>
</evidence>
<dbReference type="GO" id="GO:0004722">
    <property type="term" value="F:protein serine/threonine phosphatase activity"/>
    <property type="evidence" value="ECO:0007669"/>
    <property type="project" value="UniProtKB-EC"/>
</dbReference>
<dbReference type="CDD" id="cd14509">
    <property type="entry name" value="PTP_PTEN"/>
    <property type="match status" value="1"/>
</dbReference>
<dbReference type="GO" id="GO:0016314">
    <property type="term" value="F:phosphatidylinositol-3,4,5-trisphosphate 3-phosphatase activity"/>
    <property type="evidence" value="ECO:0007669"/>
    <property type="project" value="UniProtKB-EC"/>
</dbReference>
<evidence type="ECO:0000256" key="15">
    <source>
        <dbReference type="ARBA" id="ARBA00043734"/>
    </source>
</evidence>
<evidence type="ECO:0000256" key="18">
    <source>
        <dbReference type="ARBA" id="ARBA00044309"/>
    </source>
</evidence>
<evidence type="ECO:0000259" key="23">
    <source>
        <dbReference type="PROSITE" id="PS51181"/>
    </source>
</evidence>
<gene>
    <name evidence="25" type="ORF">KP509_16G021900</name>
</gene>
<dbReference type="SUPFAM" id="SSF49562">
    <property type="entry name" value="C2 domain (Calcium/lipid-binding domain, CaLB)"/>
    <property type="match status" value="1"/>
</dbReference>
<evidence type="ECO:0000256" key="7">
    <source>
        <dbReference type="ARBA" id="ARBA00022490"/>
    </source>
</evidence>
<dbReference type="PROSITE" id="PS00383">
    <property type="entry name" value="TYR_PHOSPHATASE_1"/>
    <property type="match status" value="1"/>
</dbReference>
<dbReference type="InterPro" id="IPR029023">
    <property type="entry name" value="Tensin_phosphatase"/>
</dbReference>
<dbReference type="PANTHER" id="PTHR12305">
    <property type="entry name" value="PHOSPHATASE WITH HOMOLOGY TO TENSIN"/>
    <property type="match status" value="1"/>
</dbReference>
<evidence type="ECO:0000256" key="3">
    <source>
        <dbReference type="ARBA" id="ARBA00007881"/>
    </source>
</evidence>
<keyword evidence="7" id="KW-0963">Cytoplasm</keyword>
<dbReference type="Pfam" id="PF22785">
    <property type="entry name" value="Tc-R-P"/>
    <property type="match status" value="1"/>
</dbReference>
<dbReference type="EC" id="3.1.3.16" evidence="6"/>
<dbReference type="GO" id="GO:0042995">
    <property type="term" value="C:cell projection"/>
    <property type="evidence" value="ECO:0007669"/>
    <property type="project" value="UniProtKB-ARBA"/>
</dbReference>
<dbReference type="PANTHER" id="PTHR12305:SF81">
    <property type="entry name" value="PHOSPHATIDYLINOSITOL 3,4,5-TRISPHOSPHATE 3-PHOSPHATASE AND DUAL-SPECIFICITY PROTEIN PHOSPHATASE PTEN"/>
    <property type="match status" value="1"/>
</dbReference>
<evidence type="ECO:0000256" key="10">
    <source>
        <dbReference type="ARBA" id="ARBA00023098"/>
    </source>
</evidence>
<dbReference type="SMART" id="SM01326">
    <property type="entry name" value="PTEN_C2"/>
    <property type="match status" value="1"/>
</dbReference>
<evidence type="ECO:0000256" key="13">
    <source>
        <dbReference type="ARBA" id="ARBA00034268"/>
    </source>
</evidence>
<evidence type="ECO:0000256" key="20">
    <source>
        <dbReference type="ARBA" id="ARBA00048832"/>
    </source>
</evidence>
<comment type="catalytic activity">
    <reaction evidence="17">
        <text>1D-myo-inositol 1,3,4,5,6-pentakisphosphate + H2O = 1D-myo-inositol 1,4,5,6-tetrakisphosphate + phosphate</text>
        <dbReference type="Rhea" id="RHEA:77143"/>
        <dbReference type="ChEBI" id="CHEBI:15377"/>
        <dbReference type="ChEBI" id="CHEBI:43474"/>
        <dbReference type="ChEBI" id="CHEBI:57627"/>
        <dbReference type="ChEBI" id="CHEBI:57733"/>
    </reaction>
    <physiologicalReaction direction="left-to-right" evidence="17">
        <dbReference type="Rhea" id="RHEA:77144"/>
    </physiologicalReaction>
</comment>
<dbReference type="InterPro" id="IPR000387">
    <property type="entry name" value="Tyr_Pase_dom"/>
</dbReference>
<dbReference type="Pfam" id="PF10409">
    <property type="entry name" value="PTEN_C2"/>
    <property type="match status" value="1"/>
</dbReference>
<dbReference type="SMART" id="SM00404">
    <property type="entry name" value="PTPc_motif"/>
    <property type="match status" value="1"/>
</dbReference>
<comment type="catalytic activity">
    <reaction evidence="20">
        <text>O-phospho-L-threonyl-[protein] + H2O = L-threonyl-[protein] + phosphate</text>
        <dbReference type="Rhea" id="RHEA:47004"/>
        <dbReference type="Rhea" id="RHEA-COMP:11060"/>
        <dbReference type="Rhea" id="RHEA-COMP:11605"/>
        <dbReference type="ChEBI" id="CHEBI:15377"/>
        <dbReference type="ChEBI" id="CHEBI:30013"/>
        <dbReference type="ChEBI" id="CHEBI:43474"/>
        <dbReference type="ChEBI" id="CHEBI:61977"/>
        <dbReference type="EC" id="3.1.3.16"/>
    </reaction>
    <physiologicalReaction direction="left-to-right" evidence="20">
        <dbReference type="Rhea" id="RHEA:47005"/>
    </physiologicalReaction>
</comment>
<dbReference type="OMA" id="YMELLFD"/>
<comment type="catalytic activity">
    <reaction evidence="19">
        <text>O-phospho-L-seryl-[protein] + H2O = L-seryl-[protein] + phosphate</text>
        <dbReference type="Rhea" id="RHEA:20629"/>
        <dbReference type="Rhea" id="RHEA-COMP:9863"/>
        <dbReference type="Rhea" id="RHEA-COMP:11604"/>
        <dbReference type="ChEBI" id="CHEBI:15377"/>
        <dbReference type="ChEBI" id="CHEBI:29999"/>
        <dbReference type="ChEBI" id="CHEBI:43474"/>
        <dbReference type="ChEBI" id="CHEBI:83421"/>
        <dbReference type="EC" id="3.1.3.16"/>
    </reaction>
    <physiologicalReaction direction="left-to-right" evidence="19">
        <dbReference type="Rhea" id="RHEA:20630"/>
    </physiologicalReaction>
</comment>
<comment type="catalytic activity">
    <reaction evidence="16">
        <text>a 1,2-diacyl-sn-glycero-3-phospho-(1D-myo-inositol-3,4,5-trisphosphate) + H2O = a 1,2-diacyl-sn-glycero-3-phospho-(1D-myo-inositol-4,5-bisphosphate) + phosphate</text>
        <dbReference type="Rhea" id="RHEA:25017"/>
        <dbReference type="ChEBI" id="CHEBI:15377"/>
        <dbReference type="ChEBI" id="CHEBI:43474"/>
        <dbReference type="ChEBI" id="CHEBI:57836"/>
        <dbReference type="ChEBI" id="CHEBI:58456"/>
        <dbReference type="EC" id="3.1.3.67"/>
    </reaction>
    <physiologicalReaction direction="left-to-right" evidence="16">
        <dbReference type="Rhea" id="RHEA:25018"/>
    </physiologicalReaction>
</comment>
<comment type="subcellular location">
    <subcellularLocation>
        <location evidence="1">Cell projection</location>
        <location evidence="1">Neuron projection</location>
    </subcellularLocation>
    <subcellularLocation>
        <location evidence="2">Cytoplasm</location>
    </subcellularLocation>
</comment>
<dbReference type="OrthoDB" id="266663at2759"/>
<comment type="catalytic activity">
    <reaction evidence="12">
        <text>1,2-dihexadecanoyl-sn-glycero-3-phospho-(1D-myo-inositol-3,4,5-trisphosphate) + H2O = 1,2-dihexadecanoyl-sn-glycero-3-phospho-(1D-myo-inositol-4,5-bisphosphate) + phosphate</text>
        <dbReference type="Rhea" id="RHEA:43560"/>
        <dbReference type="ChEBI" id="CHEBI:15377"/>
        <dbReference type="ChEBI" id="CHEBI:43474"/>
        <dbReference type="ChEBI" id="CHEBI:83420"/>
        <dbReference type="ChEBI" id="CHEBI:83423"/>
    </reaction>
    <physiologicalReaction direction="left-to-right" evidence="12">
        <dbReference type="Rhea" id="RHEA:43561"/>
    </physiologicalReaction>
</comment>
<evidence type="ECO:0000256" key="16">
    <source>
        <dbReference type="ARBA" id="ARBA00043760"/>
    </source>
</evidence>
<evidence type="ECO:0000313" key="26">
    <source>
        <dbReference type="Proteomes" id="UP000825935"/>
    </source>
</evidence>
<keyword evidence="26" id="KW-1185">Reference proteome</keyword>
<dbReference type="InterPro" id="IPR003595">
    <property type="entry name" value="Tyr_Pase_cat"/>
</dbReference>
<evidence type="ECO:0000313" key="25">
    <source>
        <dbReference type="EMBL" id="KAH7387416.1"/>
    </source>
</evidence>
<dbReference type="InterPro" id="IPR045101">
    <property type="entry name" value="PTP_PTEN"/>
</dbReference>
<dbReference type="GO" id="GO:0006629">
    <property type="term" value="P:lipid metabolic process"/>
    <property type="evidence" value="ECO:0007669"/>
    <property type="project" value="UniProtKB-KW"/>
</dbReference>
<evidence type="ECO:0000256" key="4">
    <source>
        <dbReference type="ARBA" id="ARBA00013015"/>
    </source>
</evidence>
<dbReference type="EC" id="3.1.3.48" evidence="5"/>
<protein>
    <recommendedName>
        <fullName evidence="14">Phosphatidylinositol 3,4,5-trisphosphate 3-phosphatase and dual-specificity protein phosphatase PTEN</fullName>
        <ecNumber evidence="6">3.1.3.16</ecNumber>
        <ecNumber evidence="5">3.1.3.48</ecNumber>
        <ecNumber evidence="4">3.1.3.67</ecNumber>
    </recommendedName>
    <alternativeName>
        <fullName evidence="18">Inositol polyphosphate 3-phosphatase</fullName>
    </alternativeName>
</protein>
<dbReference type="GO" id="GO:0005829">
    <property type="term" value="C:cytosol"/>
    <property type="evidence" value="ECO:0007669"/>
    <property type="project" value="TreeGrafter"/>
</dbReference>
<keyword evidence="8" id="KW-0378">Hydrolase</keyword>
<evidence type="ECO:0000259" key="22">
    <source>
        <dbReference type="PROSITE" id="PS50056"/>
    </source>
</evidence>
<evidence type="ECO:0000256" key="9">
    <source>
        <dbReference type="ARBA" id="ARBA00022912"/>
    </source>
</evidence>
<evidence type="ECO:0000256" key="1">
    <source>
        <dbReference type="ARBA" id="ARBA00004487"/>
    </source>
</evidence>
<dbReference type="EC" id="3.1.3.67" evidence="4"/>
<feature type="domain" description="Tyrosine specific protein phosphatases" evidence="22">
    <location>
        <begin position="124"/>
        <end position="184"/>
    </location>
</feature>
<dbReference type="InterPro" id="IPR029021">
    <property type="entry name" value="Prot-tyrosine_phosphatase-like"/>
</dbReference>
<keyword evidence="10" id="KW-0443">Lipid metabolism</keyword>
<dbReference type="GO" id="GO:0050793">
    <property type="term" value="P:regulation of developmental process"/>
    <property type="evidence" value="ECO:0007669"/>
    <property type="project" value="UniProtKB-ARBA"/>
</dbReference>
<comment type="caution">
    <text evidence="25">The sequence shown here is derived from an EMBL/GenBank/DDBJ whole genome shotgun (WGS) entry which is preliminary data.</text>
</comment>
<dbReference type="AlphaFoldDB" id="A0A8T2T0S4"/>
<name>A0A8T2T0S4_CERRI</name>
<dbReference type="GO" id="GO:0004725">
    <property type="term" value="F:protein tyrosine phosphatase activity"/>
    <property type="evidence" value="ECO:0007669"/>
    <property type="project" value="UniProtKB-EC"/>
</dbReference>
<evidence type="ECO:0000256" key="19">
    <source>
        <dbReference type="ARBA" id="ARBA00047986"/>
    </source>
</evidence>
<evidence type="ECO:0000256" key="5">
    <source>
        <dbReference type="ARBA" id="ARBA00013064"/>
    </source>
</evidence>
<evidence type="ECO:0000256" key="12">
    <source>
        <dbReference type="ARBA" id="ARBA00034256"/>
    </source>
</evidence>
<dbReference type="EMBL" id="CM035421">
    <property type="protein sequence ID" value="KAH7387416.1"/>
    <property type="molecule type" value="Genomic_DNA"/>
</dbReference>